<dbReference type="GO" id="GO:0004521">
    <property type="term" value="F:RNA endonuclease activity"/>
    <property type="evidence" value="ECO:0007669"/>
    <property type="project" value="InterPro"/>
</dbReference>
<evidence type="ECO:0000256" key="1">
    <source>
        <dbReference type="ARBA" id="ARBA00001968"/>
    </source>
</evidence>
<evidence type="ECO:0000256" key="4">
    <source>
        <dbReference type="ARBA" id="ARBA00022801"/>
    </source>
</evidence>
<dbReference type="Pfam" id="PF03755">
    <property type="entry name" value="YicC-like_N"/>
    <property type="match status" value="1"/>
</dbReference>
<reference evidence="9" key="1">
    <citation type="submission" date="2011-11" db="EMBL/GenBank/DDBJ databases">
        <title>Construction and analysis of a metagenome of deep-sea sediment.</title>
        <authorList>
            <person name="Huo Y.-Y."/>
            <person name="Cheng H."/>
            <person name="Wu M."/>
        </authorList>
    </citation>
    <scope>NUCLEOTIDE SEQUENCE</scope>
</reference>
<proteinExistence type="inferred from homology"/>
<organism evidence="9">
    <name type="scientific">uncultured bacterium W5-47b</name>
    <dbReference type="NCBI Taxonomy" id="1130998"/>
    <lineage>
        <taxon>Bacteria</taxon>
        <taxon>environmental samples</taxon>
    </lineage>
</organism>
<evidence type="ECO:0000256" key="2">
    <source>
        <dbReference type="ARBA" id="ARBA00022722"/>
    </source>
</evidence>
<dbReference type="Pfam" id="PF08340">
    <property type="entry name" value="YicC-like_C"/>
    <property type="match status" value="1"/>
</dbReference>
<evidence type="ECO:0000256" key="3">
    <source>
        <dbReference type="ARBA" id="ARBA00022759"/>
    </source>
</evidence>
<evidence type="ECO:0008006" key="10">
    <source>
        <dbReference type="Google" id="ProtNLM"/>
    </source>
</evidence>
<dbReference type="PANTHER" id="PTHR30636:SF3">
    <property type="entry name" value="UPF0701 PROTEIN YICC"/>
    <property type="match status" value="1"/>
</dbReference>
<keyword evidence="3" id="KW-0255">Endonuclease</keyword>
<dbReference type="PANTHER" id="PTHR30636">
    <property type="entry name" value="UPF0701 PROTEIN YICC"/>
    <property type="match status" value="1"/>
</dbReference>
<evidence type="ECO:0000256" key="6">
    <source>
        <dbReference type="SAM" id="Coils"/>
    </source>
</evidence>
<protein>
    <recommendedName>
        <fullName evidence="10">YicC family protein</fullName>
    </recommendedName>
</protein>
<feature type="coiled-coil region" evidence="6">
    <location>
        <begin position="150"/>
        <end position="199"/>
    </location>
</feature>
<dbReference type="InterPro" id="IPR013527">
    <property type="entry name" value="YicC-like_N"/>
</dbReference>
<evidence type="ECO:0000256" key="5">
    <source>
        <dbReference type="ARBA" id="ARBA00035648"/>
    </source>
</evidence>
<sequence length="286" mass="33088">MTGYGRGNAEKYNFSAEVEIKSVNSRFLDVFLKLPPLLFDREYEIREILKSKIKRGKINVTVQLKRNGNNDLAIVNETKLMEYISLIKRIKKTAGIKEEIKLEHLLNNREIISSSDVSLSEKEFNLVKKALKSAVDELLNMRKDEGKELSKDLTKRIKTIERRVVLIEKEFKKSVNSHFKKLKERLKSLTGEAELDEQRLNLELAAIADKADITEECVRLKSHLKFFIDSMNKQAEPGRKLNFLCQELNRETNTISSKSISTSLTHNAVLIKEEIEKIREQIQNIE</sequence>
<comment type="cofactor">
    <cofactor evidence="1">
        <name>a divalent metal cation</name>
        <dbReference type="ChEBI" id="CHEBI:60240"/>
    </cofactor>
</comment>
<dbReference type="EMBL" id="JQ085823">
    <property type="protein sequence ID" value="AFD03368.1"/>
    <property type="molecule type" value="Genomic_DNA"/>
</dbReference>
<name>H9BX46_9BACT</name>
<feature type="domain" description="Endoribonuclease YicC-like N-terminal" evidence="7">
    <location>
        <begin position="1"/>
        <end position="150"/>
    </location>
</feature>
<keyword evidence="6" id="KW-0175">Coiled coil</keyword>
<dbReference type="AlphaFoldDB" id="H9BX46"/>
<dbReference type="NCBIfam" id="TIGR00255">
    <property type="entry name" value="YicC/YloC family endoribonuclease"/>
    <property type="match status" value="1"/>
</dbReference>
<dbReference type="GO" id="GO:0016787">
    <property type="term" value="F:hydrolase activity"/>
    <property type="evidence" value="ECO:0007669"/>
    <property type="project" value="UniProtKB-KW"/>
</dbReference>
<keyword evidence="2" id="KW-0540">Nuclease</keyword>
<evidence type="ECO:0000313" key="9">
    <source>
        <dbReference type="EMBL" id="AFD03368.1"/>
    </source>
</evidence>
<accession>H9BX46</accession>
<keyword evidence="4" id="KW-0378">Hydrolase</keyword>
<dbReference type="InterPro" id="IPR013551">
    <property type="entry name" value="YicC-like_C"/>
</dbReference>
<feature type="domain" description="Endoribonuclease YicC-like C-terminal" evidence="8">
    <location>
        <begin position="167"/>
        <end position="286"/>
    </location>
</feature>
<evidence type="ECO:0000259" key="7">
    <source>
        <dbReference type="Pfam" id="PF03755"/>
    </source>
</evidence>
<evidence type="ECO:0000259" key="8">
    <source>
        <dbReference type="Pfam" id="PF08340"/>
    </source>
</evidence>
<comment type="similarity">
    <text evidence="5">Belongs to the YicC/YloC family.</text>
</comment>
<dbReference type="InterPro" id="IPR005229">
    <property type="entry name" value="YicC/YloC-like"/>
</dbReference>